<evidence type="ECO:0008006" key="3">
    <source>
        <dbReference type="Google" id="ProtNLM"/>
    </source>
</evidence>
<accession>A0ABY5L891</accession>
<keyword evidence="2" id="KW-1185">Reference proteome</keyword>
<gene>
    <name evidence="1" type="ORF">NMP03_02840</name>
</gene>
<protein>
    <recommendedName>
        <fullName evidence="3">Prophage PssSM-03</fullName>
    </recommendedName>
</protein>
<dbReference type="EMBL" id="CP101740">
    <property type="protein sequence ID" value="UUL83188.1"/>
    <property type="molecule type" value="Genomic_DNA"/>
</dbReference>
<organism evidence="1 2">
    <name type="scientific">Sphingomonas qomolangmaensis</name>
    <dbReference type="NCBI Taxonomy" id="2918765"/>
    <lineage>
        <taxon>Bacteria</taxon>
        <taxon>Pseudomonadati</taxon>
        <taxon>Pseudomonadota</taxon>
        <taxon>Alphaproteobacteria</taxon>
        <taxon>Sphingomonadales</taxon>
        <taxon>Sphingomonadaceae</taxon>
        <taxon>Sphingomonas</taxon>
    </lineage>
</organism>
<dbReference type="Proteomes" id="UP001058533">
    <property type="component" value="Chromosome"/>
</dbReference>
<sequence length="84" mass="9152">MKRSNQYQDFIVMHVQHPVRAGEPGYRLQEINHCPGCGGSQWLVGRVTAECATCATALPIRTGQVQGDSIFRVSNGSRPARLAA</sequence>
<evidence type="ECO:0000313" key="2">
    <source>
        <dbReference type="Proteomes" id="UP001058533"/>
    </source>
</evidence>
<reference evidence="1" key="1">
    <citation type="submission" date="2022-07" db="EMBL/GenBank/DDBJ databases">
        <title>Sphingomonas sp. nov., a novel bacterium isolated from the north slope of the Mount Everest.</title>
        <authorList>
            <person name="Cui X."/>
            <person name="Liu Y."/>
        </authorList>
    </citation>
    <scope>NUCLEOTIDE SEQUENCE</scope>
    <source>
        <strain evidence="1">S5-59</strain>
    </source>
</reference>
<dbReference type="RefSeq" id="WP_256507032.1">
    <property type="nucleotide sequence ID" value="NZ_CP101740.1"/>
</dbReference>
<name>A0ABY5L891_9SPHN</name>
<proteinExistence type="predicted"/>
<evidence type="ECO:0000313" key="1">
    <source>
        <dbReference type="EMBL" id="UUL83188.1"/>
    </source>
</evidence>